<gene>
    <name evidence="3" type="ORF">TAV2_LOCUS14804</name>
</gene>
<feature type="region of interest" description="Disordered" evidence="1">
    <location>
        <begin position="151"/>
        <end position="178"/>
    </location>
</feature>
<keyword evidence="4" id="KW-1185">Reference proteome</keyword>
<evidence type="ECO:0000256" key="1">
    <source>
        <dbReference type="SAM" id="MobiDB-lite"/>
    </source>
</evidence>
<feature type="non-terminal residue" evidence="3">
    <location>
        <position position="1"/>
    </location>
</feature>
<name>A0AAU9S8V4_THLAR</name>
<evidence type="ECO:0000313" key="3">
    <source>
        <dbReference type="EMBL" id="CAH2060372.1"/>
    </source>
</evidence>
<dbReference type="AlphaFoldDB" id="A0AAU9S8V4"/>
<sequence length="250" mass="27510">PHYEDTFGLLIPSSTKPPDSLHHLWRATNGALLVGVNLLWRGIDANSCCTRCGHQESISHIWFECPFAQAVWRLSPLTPNPATLPSDTDSRSLMWSLYNTKNLPSSGLLETPLFPWILWYLWTSRNKLIFEGTSFSASDLVAKASSEASHWHSANQTPIQTPSKSLKPSRPPPPPTTTICCIDGARIAKTKRRFISSDLVAEALEVLAALSDALSEEIREIHLLSDSEVLINTLLAGSDLTETAGILIDV</sequence>
<feature type="non-terminal residue" evidence="3">
    <location>
        <position position="250"/>
    </location>
</feature>
<proteinExistence type="predicted"/>
<dbReference type="EMBL" id="OU466860">
    <property type="protein sequence ID" value="CAH2060372.1"/>
    <property type="molecule type" value="Genomic_DNA"/>
</dbReference>
<evidence type="ECO:0000313" key="4">
    <source>
        <dbReference type="Proteomes" id="UP000836841"/>
    </source>
</evidence>
<dbReference type="Pfam" id="PF13966">
    <property type="entry name" value="zf-RVT"/>
    <property type="match status" value="1"/>
</dbReference>
<reference evidence="3 4" key="1">
    <citation type="submission" date="2022-03" db="EMBL/GenBank/DDBJ databases">
        <authorList>
            <person name="Nunn A."/>
            <person name="Chopra R."/>
            <person name="Nunn A."/>
            <person name="Contreras Garrido A."/>
        </authorList>
    </citation>
    <scope>NUCLEOTIDE SEQUENCE [LARGE SCALE GENOMIC DNA]</scope>
</reference>
<dbReference type="InterPro" id="IPR026960">
    <property type="entry name" value="RVT-Znf"/>
</dbReference>
<accession>A0AAU9S8V4</accession>
<dbReference type="Proteomes" id="UP000836841">
    <property type="component" value="Chromosome 4"/>
</dbReference>
<evidence type="ECO:0000259" key="2">
    <source>
        <dbReference type="Pfam" id="PF13966"/>
    </source>
</evidence>
<feature type="compositionally biased region" description="Polar residues" evidence="1">
    <location>
        <begin position="151"/>
        <end position="160"/>
    </location>
</feature>
<protein>
    <recommendedName>
        <fullName evidence="2">Reverse transcriptase zinc-binding domain-containing protein</fullName>
    </recommendedName>
</protein>
<organism evidence="3 4">
    <name type="scientific">Thlaspi arvense</name>
    <name type="common">Field penny-cress</name>
    <dbReference type="NCBI Taxonomy" id="13288"/>
    <lineage>
        <taxon>Eukaryota</taxon>
        <taxon>Viridiplantae</taxon>
        <taxon>Streptophyta</taxon>
        <taxon>Embryophyta</taxon>
        <taxon>Tracheophyta</taxon>
        <taxon>Spermatophyta</taxon>
        <taxon>Magnoliopsida</taxon>
        <taxon>eudicotyledons</taxon>
        <taxon>Gunneridae</taxon>
        <taxon>Pentapetalae</taxon>
        <taxon>rosids</taxon>
        <taxon>malvids</taxon>
        <taxon>Brassicales</taxon>
        <taxon>Brassicaceae</taxon>
        <taxon>Thlaspideae</taxon>
        <taxon>Thlaspi</taxon>
    </lineage>
</organism>
<feature type="domain" description="Reverse transcriptase zinc-binding" evidence="2">
    <location>
        <begin position="17"/>
        <end position="72"/>
    </location>
</feature>